<dbReference type="EMBL" id="LUTY01002958">
    <property type="protein sequence ID" value="OAD19071.1"/>
    <property type="molecule type" value="Genomic_DNA"/>
</dbReference>
<sequence length="60" mass="6745">MYYCFHFFLKLNSTRSVEAGIPTQSVGTRRIHSDKPAQQKYILVPTLCVGMPVATLRVAC</sequence>
<name>A0A176RTK8_9GAMM</name>
<evidence type="ECO:0000313" key="1">
    <source>
        <dbReference type="EMBL" id="OAD19071.1"/>
    </source>
</evidence>
<reference evidence="1 2" key="1">
    <citation type="submission" date="2016-05" db="EMBL/GenBank/DDBJ databases">
        <title>Single-cell genome of chain-forming Candidatus Thiomargarita nelsonii and comparison to other large sulfur-oxidizing bacteria.</title>
        <authorList>
            <person name="Winkel M."/>
            <person name="Salman V."/>
            <person name="Woyke T."/>
            <person name="Schulz-Vogt H."/>
            <person name="Richter M."/>
            <person name="Flood B."/>
            <person name="Bailey J."/>
            <person name="Amann R."/>
            <person name="Mussmann M."/>
        </authorList>
    </citation>
    <scope>NUCLEOTIDE SEQUENCE [LARGE SCALE GENOMIC DNA]</scope>
    <source>
        <strain evidence="1 2">THI036</strain>
    </source>
</reference>
<dbReference type="Proteomes" id="UP000076962">
    <property type="component" value="Unassembled WGS sequence"/>
</dbReference>
<gene>
    <name evidence="1" type="ORF">THIOM_005311</name>
</gene>
<dbReference type="AlphaFoldDB" id="A0A176RTK8"/>
<protein>
    <submittedName>
        <fullName evidence="1">Uncharacterized protein</fullName>
    </submittedName>
</protein>
<keyword evidence="2" id="KW-1185">Reference proteome</keyword>
<evidence type="ECO:0000313" key="2">
    <source>
        <dbReference type="Proteomes" id="UP000076962"/>
    </source>
</evidence>
<proteinExistence type="predicted"/>
<accession>A0A176RTK8</accession>
<comment type="caution">
    <text evidence="1">The sequence shown here is derived from an EMBL/GenBank/DDBJ whole genome shotgun (WGS) entry which is preliminary data.</text>
</comment>
<organism evidence="1 2">
    <name type="scientific">Candidatus Thiomargarita nelsonii</name>
    <dbReference type="NCBI Taxonomy" id="1003181"/>
    <lineage>
        <taxon>Bacteria</taxon>
        <taxon>Pseudomonadati</taxon>
        <taxon>Pseudomonadota</taxon>
        <taxon>Gammaproteobacteria</taxon>
        <taxon>Thiotrichales</taxon>
        <taxon>Thiotrichaceae</taxon>
        <taxon>Thiomargarita</taxon>
    </lineage>
</organism>